<dbReference type="VEuPathDB" id="FungiDB:MYCFIDRAFT_175666"/>
<dbReference type="EMBL" id="KB446559">
    <property type="protein sequence ID" value="EME82116.1"/>
    <property type="molecule type" value="Genomic_DNA"/>
</dbReference>
<dbReference type="KEGG" id="pfj:MYCFIDRAFT_175666"/>
<name>M3AC25_PSEFD</name>
<dbReference type="OrthoDB" id="3849578at2759"/>
<dbReference type="HOGENOM" id="CLU_1415737_0_0_1"/>
<dbReference type="RefSeq" id="XP_007927552.1">
    <property type="nucleotide sequence ID" value="XM_007929361.1"/>
</dbReference>
<evidence type="ECO:0000313" key="2">
    <source>
        <dbReference type="Proteomes" id="UP000016932"/>
    </source>
</evidence>
<gene>
    <name evidence="1" type="ORF">MYCFIDRAFT_175666</name>
</gene>
<keyword evidence="2" id="KW-1185">Reference proteome</keyword>
<dbReference type="Proteomes" id="UP000016932">
    <property type="component" value="Unassembled WGS sequence"/>
</dbReference>
<dbReference type="AlphaFoldDB" id="M3AC25"/>
<accession>M3AC25</accession>
<evidence type="ECO:0000313" key="1">
    <source>
        <dbReference type="EMBL" id="EME82116.1"/>
    </source>
</evidence>
<dbReference type="GeneID" id="19333420"/>
<organism evidence="1 2">
    <name type="scientific">Pseudocercospora fijiensis (strain CIRAD86)</name>
    <name type="common">Black leaf streak disease fungus</name>
    <name type="synonym">Mycosphaerella fijiensis</name>
    <dbReference type="NCBI Taxonomy" id="383855"/>
    <lineage>
        <taxon>Eukaryota</taxon>
        <taxon>Fungi</taxon>
        <taxon>Dikarya</taxon>
        <taxon>Ascomycota</taxon>
        <taxon>Pezizomycotina</taxon>
        <taxon>Dothideomycetes</taxon>
        <taxon>Dothideomycetidae</taxon>
        <taxon>Mycosphaerellales</taxon>
        <taxon>Mycosphaerellaceae</taxon>
        <taxon>Pseudocercospora</taxon>
    </lineage>
</organism>
<proteinExistence type="predicted"/>
<protein>
    <submittedName>
        <fullName evidence="1">Uncharacterized protein</fullName>
    </submittedName>
</protein>
<reference evidence="1 2" key="1">
    <citation type="journal article" date="2012" name="PLoS Pathog.">
        <title>Diverse lifestyles and strategies of plant pathogenesis encoded in the genomes of eighteen Dothideomycetes fungi.</title>
        <authorList>
            <person name="Ohm R.A."/>
            <person name="Feau N."/>
            <person name="Henrissat B."/>
            <person name="Schoch C.L."/>
            <person name="Horwitz B.A."/>
            <person name="Barry K.W."/>
            <person name="Condon B.J."/>
            <person name="Copeland A.C."/>
            <person name="Dhillon B."/>
            <person name="Glaser F."/>
            <person name="Hesse C.N."/>
            <person name="Kosti I."/>
            <person name="LaButti K."/>
            <person name="Lindquist E.A."/>
            <person name="Lucas S."/>
            <person name="Salamov A.A."/>
            <person name="Bradshaw R.E."/>
            <person name="Ciuffetti L."/>
            <person name="Hamelin R.C."/>
            <person name="Kema G.H.J."/>
            <person name="Lawrence C."/>
            <person name="Scott J.A."/>
            <person name="Spatafora J.W."/>
            <person name="Turgeon B.G."/>
            <person name="de Wit P.J.G.M."/>
            <person name="Zhong S."/>
            <person name="Goodwin S.B."/>
            <person name="Grigoriev I.V."/>
        </authorList>
    </citation>
    <scope>NUCLEOTIDE SEQUENCE [LARGE SCALE GENOMIC DNA]</scope>
    <source>
        <strain evidence="1 2">CIRAD86</strain>
    </source>
</reference>
<sequence length="192" mass="21724">MIDSMNFSGHASLTPPISRTCHLLRHETIPIYASNSQFIFNIDDAAALWSRGTQIWANLLLHRDINIGRSLNQCDGKGMLDSTSCSNVAKCQNHIRRQSPLRKHGLRDLYWLRRQVYGLDEVRKKHLGDSDSKGLLPDDMRFLMQAMDIVATHPVLDLGLQRRQNIWLSMEDKLNKLIDACKHGSIAAPAPA</sequence>